<organism evidence="2">
    <name type="scientific">Chrysotila carterae</name>
    <name type="common">Marine alga</name>
    <name type="synonym">Syracosphaera carterae</name>
    <dbReference type="NCBI Taxonomy" id="13221"/>
    <lineage>
        <taxon>Eukaryota</taxon>
        <taxon>Haptista</taxon>
        <taxon>Haptophyta</taxon>
        <taxon>Prymnesiophyceae</taxon>
        <taxon>Isochrysidales</taxon>
        <taxon>Isochrysidaceae</taxon>
        <taxon>Chrysotila</taxon>
    </lineage>
</organism>
<feature type="chain" id="PRO_5030739200" evidence="1">
    <location>
        <begin position="18"/>
        <end position="210"/>
    </location>
</feature>
<evidence type="ECO:0000256" key="1">
    <source>
        <dbReference type="SAM" id="SignalP"/>
    </source>
</evidence>
<feature type="signal peptide" evidence="1">
    <location>
        <begin position="1"/>
        <end position="17"/>
    </location>
</feature>
<evidence type="ECO:0000313" key="2">
    <source>
        <dbReference type="EMBL" id="CAE0755051.1"/>
    </source>
</evidence>
<protein>
    <submittedName>
        <fullName evidence="2">Uncharacterized protein</fullName>
    </submittedName>
</protein>
<name>A0A7S4B5R8_CHRCT</name>
<dbReference type="AlphaFoldDB" id="A0A7S4B5R8"/>
<proteinExistence type="predicted"/>
<reference evidence="2" key="1">
    <citation type="submission" date="2021-01" db="EMBL/GenBank/DDBJ databases">
        <authorList>
            <person name="Corre E."/>
            <person name="Pelletier E."/>
            <person name="Niang G."/>
            <person name="Scheremetjew M."/>
            <person name="Finn R."/>
            <person name="Kale V."/>
            <person name="Holt S."/>
            <person name="Cochrane G."/>
            <person name="Meng A."/>
            <person name="Brown T."/>
            <person name="Cohen L."/>
        </authorList>
    </citation>
    <scope>NUCLEOTIDE SEQUENCE</scope>
    <source>
        <strain evidence="2">CCMP645</strain>
    </source>
</reference>
<dbReference type="EMBL" id="HBIZ01012683">
    <property type="protein sequence ID" value="CAE0755051.1"/>
    <property type="molecule type" value="Transcribed_RNA"/>
</dbReference>
<accession>A0A7S4B5R8</accession>
<sequence length="210" mass="22404">MASAFSLLVLGLNSVDASRLAPASPSAANIAASSAAASFTTPLTRRHVISFARVAALGALSGGVSQAFAYDSIPTATPDFAAAEKARKEREVLIEKETAALIPYVEKIEAATNADTFEKAADELALYVIGKGAIADGVNIKRLVARIRTAYEALPQFGYTCPKGQEKRDNALCYSPGVTVENAYGSLMKELRKYSMIQLGDFRKVQMSQF</sequence>
<gene>
    <name evidence="2" type="ORF">PCAR00345_LOCUS7638</name>
</gene>
<keyword evidence="1" id="KW-0732">Signal</keyword>